<accession>A0A5D4XMX6</accession>
<evidence type="ECO:0000256" key="1">
    <source>
        <dbReference type="SAM" id="MobiDB-lite"/>
    </source>
</evidence>
<name>A0A5D4XMX6_9GAMM</name>
<dbReference type="EMBL" id="VTFT01000001">
    <property type="protein sequence ID" value="TYT25474.1"/>
    <property type="molecule type" value="Genomic_DNA"/>
</dbReference>
<sequence length="166" mass="17444">MSKRSSSSSGCRAGSSSRSSVRGWRSGFTSRRSSDMRRLLRIGLVLCLAVLGSAPVFAQQDDAATATATAVLDRLDAGDFEGATSGFNAQMKAALGPDRLQGVQQKMEAAGPVLSREAPRISQRDGYTVVVVRIRRELAALDATVAIDHEGKIAGLHFVPASGGPQ</sequence>
<reference evidence="3 4" key="1">
    <citation type="submission" date="2019-08" db="EMBL/GenBank/DDBJ databases">
        <title>Luteimonas viscosus sp. nov., isolated from soil of a sunflower field.</title>
        <authorList>
            <person name="Jianli Z."/>
            <person name="Ying Z."/>
        </authorList>
    </citation>
    <scope>NUCLEOTIDE SEQUENCE [LARGE SCALE GENOMIC DNA]</scope>
    <source>
        <strain evidence="3 4">XBU10</strain>
    </source>
</reference>
<evidence type="ECO:0000313" key="3">
    <source>
        <dbReference type="EMBL" id="TYT25474.1"/>
    </source>
</evidence>
<evidence type="ECO:0000313" key="4">
    <source>
        <dbReference type="Proteomes" id="UP000324973"/>
    </source>
</evidence>
<feature type="domain" description="DUF3887" evidence="2">
    <location>
        <begin position="68"/>
        <end position="156"/>
    </location>
</feature>
<dbReference type="Gene3D" id="3.10.450.590">
    <property type="match status" value="1"/>
</dbReference>
<dbReference type="AlphaFoldDB" id="A0A5D4XMX6"/>
<proteinExistence type="predicted"/>
<dbReference type="InterPro" id="IPR024981">
    <property type="entry name" value="DUF3887"/>
</dbReference>
<comment type="caution">
    <text evidence="3">The sequence shown here is derived from an EMBL/GenBank/DDBJ whole genome shotgun (WGS) entry which is preliminary data.</text>
</comment>
<dbReference type="OrthoDB" id="5955964at2"/>
<dbReference type="Proteomes" id="UP000324973">
    <property type="component" value="Unassembled WGS sequence"/>
</dbReference>
<keyword evidence="4" id="KW-1185">Reference proteome</keyword>
<evidence type="ECO:0000259" key="2">
    <source>
        <dbReference type="Pfam" id="PF13026"/>
    </source>
</evidence>
<organism evidence="3 4">
    <name type="scientific">Luteimonas viscosa</name>
    <dbReference type="NCBI Taxonomy" id="1132694"/>
    <lineage>
        <taxon>Bacteria</taxon>
        <taxon>Pseudomonadati</taxon>
        <taxon>Pseudomonadota</taxon>
        <taxon>Gammaproteobacteria</taxon>
        <taxon>Lysobacterales</taxon>
        <taxon>Lysobacteraceae</taxon>
        <taxon>Luteimonas</taxon>
    </lineage>
</organism>
<dbReference type="Pfam" id="PF13026">
    <property type="entry name" value="DUF3887"/>
    <property type="match status" value="1"/>
</dbReference>
<protein>
    <submittedName>
        <fullName evidence="3">DUF3887 domain-containing protein</fullName>
    </submittedName>
</protein>
<gene>
    <name evidence="3" type="ORF">FZO89_03900</name>
</gene>
<feature type="region of interest" description="Disordered" evidence="1">
    <location>
        <begin position="1"/>
        <end position="28"/>
    </location>
</feature>